<organism evidence="1 2">
    <name type="scientific">Ktedonobacter robiniae</name>
    <dbReference type="NCBI Taxonomy" id="2778365"/>
    <lineage>
        <taxon>Bacteria</taxon>
        <taxon>Bacillati</taxon>
        <taxon>Chloroflexota</taxon>
        <taxon>Ktedonobacteria</taxon>
        <taxon>Ktedonobacterales</taxon>
        <taxon>Ktedonobacteraceae</taxon>
        <taxon>Ktedonobacter</taxon>
    </lineage>
</organism>
<evidence type="ECO:0000313" key="1">
    <source>
        <dbReference type="EMBL" id="GHO58919.1"/>
    </source>
</evidence>
<dbReference type="EMBL" id="BNJG01000003">
    <property type="protein sequence ID" value="GHO58919.1"/>
    <property type="molecule type" value="Genomic_DNA"/>
</dbReference>
<dbReference type="Proteomes" id="UP000654345">
    <property type="component" value="Unassembled WGS sequence"/>
</dbReference>
<evidence type="ECO:0008006" key="3">
    <source>
        <dbReference type="Google" id="ProtNLM"/>
    </source>
</evidence>
<comment type="caution">
    <text evidence="1">The sequence shown here is derived from an EMBL/GenBank/DDBJ whole genome shotgun (WGS) entry which is preliminary data.</text>
</comment>
<protein>
    <recommendedName>
        <fullName evidence="3">GAF domain-containing protein</fullName>
    </recommendedName>
</protein>
<reference evidence="1 2" key="1">
    <citation type="journal article" date="2021" name="Int. J. Syst. Evol. Microbiol.">
        <title>Reticulibacter mediterranei gen. nov., sp. nov., within the new family Reticulibacteraceae fam. nov., and Ktedonospora formicarum gen. nov., sp. nov., Ktedonobacter robiniae sp. nov., Dictyobacter formicarum sp. nov. and Dictyobacter arantiisoli sp. nov., belonging to the class Ktedonobacteria.</title>
        <authorList>
            <person name="Yabe S."/>
            <person name="Zheng Y."/>
            <person name="Wang C.M."/>
            <person name="Sakai Y."/>
            <person name="Abe K."/>
            <person name="Yokota A."/>
            <person name="Donadio S."/>
            <person name="Cavaletti L."/>
            <person name="Monciardini P."/>
        </authorList>
    </citation>
    <scope>NUCLEOTIDE SEQUENCE [LARGE SCALE GENOMIC DNA]</scope>
    <source>
        <strain evidence="1 2">SOSP1-30</strain>
    </source>
</reference>
<keyword evidence="2" id="KW-1185">Reference proteome</keyword>
<accession>A0ABQ3V1B0</accession>
<evidence type="ECO:0000313" key="2">
    <source>
        <dbReference type="Proteomes" id="UP000654345"/>
    </source>
</evidence>
<gene>
    <name evidence="1" type="ORF">KSB_73940</name>
</gene>
<sequence>MQDKHHVPDPSQSMGERKQPISLVAQLLQATVTMHHVDEVLLWLSDKIGQYLGIPVVQFWTMQVDRNGELHAEARASASQLPSLPQQATINQYIVSVVDRLLLEQHGIASLPVADVFSPVLASFLTRYGLQYWAGYFLQHEMLLPPARRESEGKQSSTPLTIIVSFFSQAPLSKEQERAIAFILEQALRILINRRFLAAPDALLSPTLDKQSRKFFSGLTLADIVPRRTQDLEAFQADNPFANAAILEDKNARRLYAAIDGRKTMADLMKGLAFGPQEGTETFRYLLNQQKIQLSTLDEKPLENFSIIDSLF</sequence>
<proteinExistence type="predicted"/>
<name>A0ABQ3V1B0_9CHLR</name>